<proteinExistence type="predicted"/>
<reference evidence="3 4" key="1">
    <citation type="submission" date="2023-04" db="EMBL/GenBank/DDBJ databases">
        <title>A long-awaited taxogenomic arrangement of the family Halomonadaceae.</title>
        <authorList>
            <person name="De La Haba R."/>
            <person name="Chuvochina M."/>
            <person name="Wittouck S."/>
            <person name="Arahal D.R."/>
            <person name="Sanchez-Porro C."/>
            <person name="Hugenholtz P."/>
            <person name="Ventosa A."/>
        </authorList>
    </citation>
    <scope>NUCLEOTIDE SEQUENCE [LARGE SCALE GENOMIC DNA]</scope>
    <source>
        <strain evidence="3 4">DSM 18042</strain>
    </source>
</reference>
<feature type="region of interest" description="Disordered" evidence="1">
    <location>
        <begin position="193"/>
        <end position="238"/>
    </location>
</feature>
<evidence type="ECO:0000256" key="2">
    <source>
        <dbReference type="SAM" id="SignalP"/>
    </source>
</evidence>
<sequence>MNIRYVLAGVVAINVLAAAPFASASETQDRFREEGRGMDLTGILQSRTDASSQRFLFGSVNTHKVTVDEPGQYRFSSNVTSGFSDDYQIAAELLNSNGEVIARSEALGQNGGLAMQEALAPGDYTLRVEGRRFGTRGKAGDGYSISVAGLNAQGQVVEDSVSDGAGIAFTGNGERGGRSVFVRQNDAVVALGAGASQDESRSSGANDDVMDAADAEPSTASSQQASAESSTKQAQPAANTFEEIVSDVKIRASGEVLTFEMAEAGRIQLTTSTYPTGYEDTYRIEVDILDEQNRVVAEGAGEGFDGDVDLTTNLESGRYRVRVSGQKFGSAHSGVNNYELRIRRLN</sequence>
<evidence type="ECO:0000313" key="3">
    <source>
        <dbReference type="EMBL" id="MDR5873786.1"/>
    </source>
</evidence>
<dbReference type="Gene3D" id="2.60.120.380">
    <property type="match status" value="1"/>
</dbReference>
<feature type="chain" id="PRO_5046865297" description="Peptidase C-terminal archaeal/bacterial domain-containing protein" evidence="2">
    <location>
        <begin position="25"/>
        <end position="346"/>
    </location>
</feature>
<dbReference type="Proteomes" id="UP001269267">
    <property type="component" value="Unassembled WGS sequence"/>
</dbReference>
<keyword evidence="2" id="KW-0732">Signal</keyword>
<accession>A0ABU1G8G6</accession>
<dbReference type="EMBL" id="JARWAI010000002">
    <property type="protein sequence ID" value="MDR5873786.1"/>
    <property type="molecule type" value="Genomic_DNA"/>
</dbReference>
<feature type="signal peptide" evidence="2">
    <location>
        <begin position="1"/>
        <end position="24"/>
    </location>
</feature>
<keyword evidence="4" id="KW-1185">Reference proteome</keyword>
<organism evidence="3 4">
    <name type="scientific">Vreelandella gomseomensis</name>
    <dbReference type="NCBI Taxonomy" id="370766"/>
    <lineage>
        <taxon>Bacteria</taxon>
        <taxon>Pseudomonadati</taxon>
        <taxon>Pseudomonadota</taxon>
        <taxon>Gammaproteobacteria</taxon>
        <taxon>Oceanospirillales</taxon>
        <taxon>Halomonadaceae</taxon>
        <taxon>Vreelandella</taxon>
    </lineage>
</organism>
<evidence type="ECO:0000313" key="4">
    <source>
        <dbReference type="Proteomes" id="UP001269267"/>
    </source>
</evidence>
<protein>
    <recommendedName>
        <fullName evidence="5">Peptidase C-terminal archaeal/bacterial domain-containing protein</fullName>
    </recommendedName>
</protein>
<feature type="compositionally biased region" description="Low complexity" evidence="1">
    <location>
        <begin position="218"/>
        <end position="235"/>
    </location>
</feature>
<dbReference type="RefSeq" id="WP_309766786.1">
    <property type="nucleotide sequence ID" value="NZ_JARWAI010000002.1"/>
</dbReference>
<name>A0ABU1G8G6_9GAMM</name>
<comment type="caution">
    <text evidence="3">The sequence shown here is derived from an EMBL/GenBank/DDBJ whole genome shotgun (WGS) entry which is preliminary data.</text>
</comment>
<gene>
    <name evidence="3" type="ORF">QC815_02520</name>
</gene>
<evidence type="ECO:0000256" key="1">
    <source>
        <dbReference type="SAM" id="MobiDB-lite"/>
    </source>
</evidence>
<evidence type="ECO:0008006" key="5">
    <source>
        <dbReference type="Google" id="ProtNLM"/>
    </source>
</evidence>